<accession>A0A0U1QWY9</accession>
<dbReference type="InterPro" id="IPR015927">
    <property type="entry name" value="Peptidase_S24_S26A/B/C"/>
</dbReference>
<feature type="domain" description="HTH cro/C1-type" evidence="1">
    <location>
        <begin position="25"/>
        <end position="79"/>
    </location>
</feature>
<dbReference type="InterPro" id="IPR050077">
    <property type="entry name" value="LexA_repressor"/>
</dbReference>
<gene>
    <name evidence="2" type="ordered locus">YpsIP31758_2248</name>
</gene>
<dbReference type="AlphaFoldDB" id="A0A0U1QWY9"/>
<dbReference type="SMART" id="SM00530">
    <property type="entry name" value="HTH_XRE"/>
    <property type="match status" value="1"/>
</dbReference>
<dbReference type="Pfam" id="PF01381">
    <property type="entry name" value="HTH_3"/>
    <property type="match status" value="1"/>
</dbReference>
<dbReference type="HOGENOM" id="CLU_066192_1_3_6"/>
<dbReference type="CDD" id="cd00093">
    <property type="entry name" value="HTH_XRE"/>
    <property type="match status" value="1"/>
</dbReference>
<dbReference type="EMBL" id="CP000720">
    <property type="protein sequence ID" value="ABS47131.1"/>
    <property type="molecule type" value="Genomic_DNA"/>
</dbReference>
<evidence type="ECO:0000259" key="1">
    <source>
        <dbReference type="PROSITE" id="PS50943"/>
    </source>
</evidence>
<protein>
    <submittedName>
        <fullName evidence="2">Repressor protein C2</fullName>
    </submittedName>
</protein>
<sequence length="236" mass="25871">MVKQTLFTSLSSNISYMKTEMNDRIRLRRLQLDLTQLQLAKAIGVSRVSVTKWESGITKPDGENLHRLAQTLSCTPEWILYGTGDLRQADDTNLMPATVVPTAIPIISSVQAGVWTDTFSAVGISDVLRWCSTTVKVSDSAFALDVRGESMTNPNGLPSIPEGSTVIVEPNYGSIEDLYGKIVVVIIDGSSETTIKKLVVDGPNKYLMPLNPNFKPIEIKGNYRILGKVVQVTQDL</sequence>
<dbReference type="Gene3D" id="1.10.260.40">
    <property type="entry name" value="lambda repressor-like DNA-binding domains"/>
    <property type="match status" value="1"/>
</dbReference>
<dbReference type="KEGG" id="ypi:YpsIP31758_2248"/>
<name>A0A0U1QWY9_YERP3</name>
<dbReference type="SUPFAM" id="SSF51306">
    <property type="entry name" value="LexA/Signal peptidase"/>
    <property type="match status" value="1"/>
</dbReference>
<reference evidence="2 3" key="1">
    <citation type="journal article" date="2007" name="PLoS Genet.">
        <title>The complete genome sequence of Yersinia pseudotuberculosis IP31758, the causative agent of Far East scarlet-like fever.</title>
        <authorList>
            <person name="Eppinger M."/>
            <person name="Rosovitz M.J."/>
            <person name="Fricke W.F."/>
            <person name="Rasko D.A."/>
            <person name="Kokorina G."/>
            <person name="Fayolle C."/>
            <person name="Lindler L.E."/>
            <person name="Carniel E."/>
            <person name="Ravel J."/>
        </authorList>
    </citation>
    <scope>NUCLEOTIDE SEQUENCE [LARGE SCALE GENOMIC DNA]</scope>
    <source>
        <strain evidence="2 3">IP 31758</strain>
    </source>
</reference>
<dbReference type="GO" id="GO:0003677">
    <property type="term" value="F:DNA binding"/>
    <property type="evidence" value="ECO:0007669"/>
    <property type="project" value="InterPro"/>
</dbReference>
<dbReference type="Pfam" id="PF00717">
    <property type="entry name" value="Peptidase_S24"/>
    <property type="match status" value="1"/>
</dbReference>
<dbReference type="InterPro" id="IPR010982">
    <property type="entry name" value="Lambda_DNA-bd_dom_sf"/>
</dbReference>
<evidence type="ECO:0000313" key="3">
    <source>
        <dbReference type="Proteomes" id="UP000002412"/>
    </source>
</evidence>
<proteinExistence type="predicted"/>
<dbReference type="Gene3D" id="2.10.109.10">
    <property type="entry name" value="Umud Fragment, subunit A"/>
    <property type="match status" value="1"/>
</dbReference>
<dbReference type="CDD" id="cd06529">
    <property type="entry name" value="S24_LexA-like"/>
    <property type="match status" value="1"/>
</dbReference>
<dbReference type="PANTHER" id="PTHR33516:SF2">
    <property type="entry name" value="LEXA REPRESSOR-RELATED"/>
    <property type="match status" value="1"/>
</dbReference>
<dbReference type="SUPFAM" id="SSF47413">
    <property type="entry name" value="lambda repressor-like DNA-binding domains"/>
    <property type="match status" value="1"/>
</dbReference>
<dbReference type="PANTHER" id="PTHR33516">
    <property type="entry name" value="LEXA REPRESSOR"/>
    <property type="match status" value="1"/>
</dbReference>
<evidence type="ECO:0000313" key="2">
    <source>
        <dbReference type="EMBL" id="ABS47131.1"/>
    </source>
</evidence>
<dbReference type="Proteomes" id="UP000002412">
    <property type="component" value="Chromosome"/>
</dbReference>
<dbReference type="InterPro" id="IPR039418">
    <property type="entry name" value="LexA-like"/>
</dbReference>
<organism evidence="2 3">
    <name type="scientific">Yersinia pseudotuberculosis serotype O:1b (strain IP 31758)</name>
    <dbReference type="NCBI Taxonomy" id="349747"/>
    <lineage>
        <taxon>Bacteria</taxon>
        <taxon>Pseudomonadati</taxon>
        <taxon>Pseudomonadota</taxon>
        <taxon>Gammaproteobacteria</taxon>
        <taxon>Enterobacterales</taxon>
        <taxon>Yersiniaceae</taxon>
        <taxon>Yersinia</taxon>
    </lineage>
</organism>
<dbReference type="InterPro" id="IPR001387">
    <property type="entry name" value="Cro/C1-type_HTH"/>
</dbReference>
<dbReference type="InterPro" id="IPR036286">
    <property type="entry name" value="LexA/Signal_pep-like_sf"/>
</dbReference>
<dbReference type="PROSITE" id="PS50943">
    <property type="entry name" value="HTH_CROC1"/>
    <property type="match status" value="1"/>
</dbReference>